<evidence type="ECO:0000313" key="2">
    <source>
        <dbReference type="EMBL" id="PVD33697.1"/>
    </source>
</evidence>
<proteinExistence type="predicted"/>
<reference evidence="2 3" key="1">
    <citation type="submission" date="2018-04" db="EMBL/GenBank/DDBJ databases">
        <title>The genome of golden apple snail Pomacea canaliculata provides insight into stress tolerance and invasive adaptation.</title>
        <authorList>
            <person name="Liu C."/>
            <person name="Liu B."/>
            <person name="Ren Y."/>
            <person name="Zhang Y."/>
            <person name="Wang H."/>
            <person name="Li S."/>
            <person name="Jiang F."/>
            <person name="Yin L."/>
            <person name="Zhang G."/>
            <person name="Qian W."/>
            <person name="Fan W."/>
        </authorList>
    </citation>
    <scope>NUCLEOTIDE SEQUENCE [LARGE SCALE GENOMIC DNA]</scope>
    <source>
        <strain evidence="2">SZHN2017</strain>
        <tissue evidence="2">Muscle</tissue>
    </source>
</reference>
<organism evidence="2 3">
    <name type="scientific">Pomacea canaliculata</name>
    <name type="common">Golden apple snail</name>
    <dbReference type="NCBI Taxonomy" id="400727"/>
    <lineage>
        <taxon>Eukaryota</taxon>
        <taxon>Metazoa</taxon>
        <taxon>Spiralia</taxon>
        <taxon>Lophotrochozoa</taxon>
        <taxon>Mollusca</taxon>
        <taxon>Gastropoda</taxon>
        <taxon>Caenogastropoda</taxon>
        <taxon>Architaenioglossa</taxon>
        <taxon>Ampullarioidea</taxon>
        <taxon>Ampullariidae</taxon>
        <taxon>Pomacea</taxon>
    </lineage>
</organism>
<sequence>MKSAAYSLQLLNTTVSPCNDFQTYACGSFKKVHPLQPDRPDMSTKYMVYYQNQDKLERLLEQPASSTSTGSYERKLKDFFASCTEHFEKMRQQGQPFLQQVVSTSGGWWALESNTWNTSKWNFQTALQKVHVDFWTDAFFTFSITTDLVDWNKRVIEVSERQSPIGSQ</sequence>
<dbReference type="PANTHER" id="PTHR11733">
    <property type="entry name" value="ZINC METALLOPROTEASE FAMILY M13 NEPRILYSIN-RELATED"/>
    <property type="match status" value="1"/>
</dbReference>
<dbReference type="SUPFAM" id="SSF55486">
    <property type="entry name" value="Metalloproteases ('zincins'), catalytic domain"/>
    <property type="match status" value="1"/>
</dbReference>
<dbReference type="InterPro" id="IPR008753">
    <property type="entry name" value="Peptidase_M13_N"/>
</dbReference>
<dbReference type="OrthoDB" id="6475849at2759"/>
<feature type="domain" description="Peptidase M13 N-terminal" evidence="1">
    <location>
        <begin position="17"/>
        <end position="161"/>
    </location>
</feature>
<name>A0A2T7PJY3_POMCA</name>
<dbReference type="PROSITE" id="PS51885">
    <property type="entry name" value="NEPRILYSIN"/>
    <property type="match status" value="1"/>
</dbReference>
<dbReference type="GO" id="GO:0005886">
    <property type="term" value="C:plasma membrane"/>
    <property type="evidence" value="ECO:0007669"/>
    <property type="project" value="TreeGrafter"/>
</dbReference>
<keyword evidence="3" id="KW-1185">Reference proteome</keyword>
<dbReference type="InterPro" id="IPR000718">
    <property type="entry name" value="Peptidase_M13"/>
</dbReference>
<protein>
    <recommendedName>
        <fullName evidence="1">Peptidase M13 N-terminal domain-containing protein</fullName>
    </recommendedName>
</protein>
<dbReference type="EMBL" id="PZQS01000003">
    <property type="protein sequence ID" value="PVD33697.1"/>
    <property type="molecule type" value="Genomic_DNA"/>
</dbReference>
<dbReference type="Gene3D" id="1.10.1380.10">
    <property type="entry name" value="Neutral endopeptidase , domain2"/>
    <property type="match status" value="1"/>
</dbReference>
<dbReference type="Pfam" id="PF05649">
    <property type="entry name" value="Peptidase_M13_N"/>
    <property type="match status" value="1"/>
</dbReference>
<dbReference type="PANTHER" id="PTHR11733:SF195">
    <property type="entry name" value="ENDOTHELIN-CONVERTING ENZYME-LIKE 1"/>
    <property type="match status" value="1"/>
</dbReference>
<dbReference type="InterPro" id="IPR042089">
    <property type="entry name" value="Peptidase_M13_dom_2"/>
</dbReference>
<evidence type="ECO:0000313" key="3">
    <source>
        <dbReference type="Proteomes" id="UP000245119"/>
    </source>
</evidence>
<gene>
    <name evidence="2" type="ORF">C0Q70_04957</name>
</gene>
<comment type="caution">
    <text evidence="2">The sequence shown here is derived from an EMBL/GenBank/DDBJ whole genome shotgun (WGS) entry which is preliminary data.</text>
</comment>
<dbReference type="Proteomes" id="UP000245119">
    <property type="component" value="Linkage Group LG3"/>
</dbReference>
<evidence type="ECO:0000259" key="1">
    <source>
        <dbReference type="Pfam" id="PF05649"/>
    </source>
</evidence>
<dbReference type="GO" id="GO:0016485">
    <property type="term" value="P:protein processing"/>
    <property type="evidence" value="ECO:0007669"/>
    <property type="project" value="TreeGrafter"/>
</dbReference>
<dbReference type="AlphaFoldDB" id="A0A2T7PJY3"/>
<dbReference type="GO" id="GO:0004222">
    <property type="term" value="F:metalloendopeptidase activity"/>
    <property type="evidence" value="ECO:0007669"/>
    <property type="project" value="InterPro"/>
</dbReference>
<accession>A0A2T7PJY3</accession>
<dbReference type="Gene3D" id="3.40.390.10">
    <property type="entry name" value="Collagenase (Catalytic Domain)"/>
    <property type="match status" value="1"/>
</dbReference>
<dbReference type="InterPro" id="IPR024079">
    <property type="entry name" value="MetalloPept_cat_dom_sf"/>
</dbReference>